<keyword evidence="3" id="KW-0285">Flavoprotein</keyword>
<reference evidence="8 9" key="1">
    <citation type="submission" date="2019-07" db="EMBL/GenBank/DDBJ databases">
        <title>R&amp;d 2014.</title>
        <authorList>
            <person name="Klenk H.-P."/>
        </authorList>
    </citation>
    <scope>NUCLEOTIDE SEQUENCE [LARGE SCALE GENOMIC DNA]</scope>
    <source>
        <strain evidence="8 9">DSM 43912</strain>
    </source>
</reference>
<dbReference type="GO" id="GO:0046168">
    <property type="term" value="P:glycerol-3-phosphate catabolic process"/>
    <property type="evidence" value="ECO:0007669"/>
    <property type="project" value="TreeGrafter"/>
</dbReference>
<keyword evidence="4" id="KW-0274">FAD</keyword>
<dbReference type="RefSeq" id="WP_145818947.1">
    <property type="nucleotide sequence ID" value="NZ_AP023438.1"/>
</dbReference>
<dbReference type="PANTHER" id="PTHR11985:SF15">
    <property type="entry name" value="GLYCEROL-3-PHOSPHATE DEHYDROGENASE, MITOCHONDRIAL"/>
    <property type="match status" value="1"/>
</dbReference>
<dbReference type="PRINTS" id="PR01001">
    <property type="entry name" value="FADG3PDH"/>
</dbReference>
<dbReference type="InterPro" id="IPR038299">
    <property type="entry name" value="DAO_C_sf"/>
</dbReference>
<feature type="domain" description="Alpha-glycerophosphate oxidase C-terminal" evidence="7">
    <location>
        <begin position="396"/>
        <end position="518"/>
    </location>
</feature>
<dbReference type="Pfam" id="PF01266">
    <property type="entry name" value="DAO"/>
    <property type="match status" value="1"/>
</dbReference>
<protein>
    <submittedName>
        <fullName evidence="8">Glycerol-3-phosphate dehydrogenase</fullName>
    </submittedName>
</protein>
<dbReference type="InterPro" id="IPR031656">
    <property type="entry name" value="DAO_C"/>
</dbReference>
<dbReference type="InterPro" id="IPR000447">
    <property type="entry name" value="G3P_DH_FAD-dep"/>
</dbReference>
<dbReference type="Pfam" id="PF16901">
    <property type="entry name" value="DAO_C"/>
    <property type="match status" value="1"/>
</dbReference>
<comment type="cofactor">
    <cofactor evidence="1">
        <name>FAD</name>
        <dbReference type="ChEBI" id="CHEBI:57692"/>
    </cofactor>
</comment>
<dbReference type="Proteomes" id="UP000319728">
    <property type="component" value="Unassembled WGS sequence"/>
</dbReference>
<keyword evidence="9" id="KW-1185">Reference proteome</keyword>
<dbReference type="EMBL" id="VLLP01000001">
    <property type="protein sequence ID" value="TWJ30195.1"/>
    <property type="molecule type" value="Genomic_DNA"/>
</dbReference>
<evidence type="ECO:0000256" key="3">
    <source>
        <dbReference type="ARBA" id="ARBA00022630"/>
    </source>
</evidence>
<comment type="caution">
    <text evidence="8">The sequence shown here is derived from an EMBL/GenBank/DDBJ whole genome shotgun (WGS) entry which is preliminary data.</text>
</comment>
<dbReference type="Gene3D" id="1.10.8.870">
    <property type="entry name" value="Alpha-glycerophosphate oxidase, cap domain"/>
    <property type="match status" value="1"/>
</dbReference>
<evidence type="ECO:0000259" key="7">
    <source>
        <dbReference type="Pfam" id="PF16901"/>
    </source>
</evidence>
<evidence type="ECO:0000256" key="2">
    <source>
        <dbReference type="ARBA" id="ARBA00007330"/>
    </source>
</evidence>
<organism evidence="8 9">
    <name type="scientific">Micromonospora sagamiensis</name>
    <dbReference type="NCBI Taxonomy" id="47875"/>
    <lineage>
        <taxon>Bacteria</taxon>
        <taxon>Bacillati</taxon>
        <taxon>Actinomycetota</taxon>
        <taxon>Actinomycetes</taxon>
        <taxon>Micromonosporales</taxon>
        <taxon>Micromonosporaceae</taxon>
        <taxon>Micromonospora</taxon>
    </lineage>
</organism>
<evidence type="ECO:0000256" key="1">
    <source>
        <dbReference type="ARBA" id="ARBA00001974"/>
    </source>
</evidence>
<gene>
    <name evidence="8" type="ORF">JD81_03732</name>
</gene>
<comment type="similarity">
    <text evidence="2">Belongs to the FAD-dependent glycerol-3-phosphate dehydrogenase family.</text>
</comment>
<dbReference type="OrthoDB" id="9766796at2"/>
<feature type="domain" description="FAD dependent oxidoreductase" evidence="6">
    <location>
        <begin position="13"/>
        <end position="374"/>
    </location>
</feature>
<dbReference type="Gene3D" id="3.30.9.10">
    <property type="entry name" value="D-Amino Acid Oxidase, subunit A, domain 2"/>
    <property type="match status" value="1"/>
</dbReference>
<evidence type="ECO:0000259" key="6">
    <source>
        <dbReference type="Pfam" id="PF01266"/>
    </source>
</evidence>
<dbReference type="InterPro" id="IPR036188">
    <property type="entry name" value="FAD/NAD-bd_sf"/>
</dbReference>
<evidence type="ECO:0000313" key="9">
    <source>
        <dbReference type="Proteomes" id="UP000319728"/>
    </source>
</evidence>
<dbReference type="PANTHER" id="PTHR11985">
    <property type="entry name" value="GLYCEROL-3-PHOSPHATE DEHYDROGENASE"/>
    <property type="match status" value="1"/>
</dbReference>
<dbReference type="SUPFAM" id="SSF51905">
    <property type="entry name" value="FAD/NAD(P)-binding domain"/>
    <property type="match status" value="1"/>
</dbReference>
<dbReference type="GO" id="GO:0004368">
    <property type="term" value="F:glycerol-3-phosphate dehydrogenase (quinone) activity"/>
    <property type="evidence" value="ECO:0007669"/>
    <property type="project" value="InterPro"/>
</dbReference>
<evidence type="ECO:0000256" key="5">
    <source>
        <dbReference type="ARBA" id="ARBA00023002"/>
    </source>
</evidence>
<name>A0A562WJ35_9ACTN</name>
<dbReference type="InterPro" id="IPR006076">
    <property type="entry name" value="FAD-dep_OxRdtase"/>
</dbReference>
<evidence type="ECO:0000256" key="4">
    <source>
        <dbReference type="ARBA" id="ARBA00022827"/>
    </source>
</evidence>
<proteinExistence type="inferred from homology"/>
<evidence type="ECO:0000313" key="8">
    <source>
        <dbReference type="EMBL" id="TWJ30195.1"/>
    </source>
</evidence>
<dbReference type="AlphaFoldDB" id="A0A562WJ35"/>
<keyword evidence="5" id="KW-0560">Oxidoreductase</keyword>
<accession>A0A562WJ35</accession>
<dbReference type="Gene3D" id="3.50.50.60">
    <property type="entry name" value="FAD/NAD(P)-binding domain"/>
    <property type="match status" value="1"/>
</dbReference>
<sequence length="553" mass="59864">MSQPQTGAEDIVDLVIIGAGINGLAIARDAADRGLSVVVVDRGDVGAGTTATSSRLIHGGLKYLERYDFTLVHESIRERHLLFRTAPHLVHDYPMLIPFYAGDSRPRALVRLGLAAFDVLAAGRGRGRSRGLSAQAVARRWPHLSRKGLRGGVLFNDAQVPWAERLCVELLIDAERLGARVLTYTTVTGLLVTDGRVHGVRTRDNQSGRAGEIRGRVTVNAAGPWIDRILDSQVASRRLNGGTKGSHIVIDPFPGAPDTCVFFEAAADQRPIFIFPWEGRYVLGSTDLTYEGDLDEVVASDAEIDYLLTEANRLFPQAGLTPADVLYSVAGIRPLPYTAGVADNAKISRGHTVLNHAPAYEGLLTIIGGKLTTHRALAEDATDEALKVLGRPRRRCTTRTRPLPGADTPDWYAFRADFARSATPFTPAQSARLLDIYGVRARRVLELVVADPALAEVVDERTGAVAAEVVLAFREERAVTLADVLLRRTLVGLGPDMAVSTAVTCADVAVRQLGWDTGRADAEVAAYRAELRRFRPRGLDLVPATGTSERRAS</sequence>